<dbReference type="RefSeq" id="WP_368654614.1">
    <property type="nucleotide sequence ID" value="NZ_CP162599.1"/>
</dbReference>
<dbReference type="Gene3D" id="3.20.20.140">
    <property type="entry name" value="Metal-dependent hydrolases"/>
    <property type="match status" value="1"/>
</dbReference>
<reference evidence="2" key="1">
    <citation type="submission" date="2024-07" db="EMBL/GenBank/DDBJ databases">
        <title>Halotolerant mesophilic bacterium Ornithinibacillus sp. 4-3, sp. nov., isolated from soil.</title>
        <authorList>
            <person name="Sidarenka A.V."/>
            <person name="Guliayeva D.E."/>
            <person name="Leanovich S.I."/>
            <person name="Hileuskaya K.S."/>
            <person name="Akhremchuk A.E."/>
            <person name="Sikolenko M.A."/>
            <person name="Valentovich L.N."/>
        </authorList>
    </citation>
    <scope>NUCLEOTIDE SEQUENCE</scope>
    <source>
        <strain evidence="2">4-3</strain>
    </source>
</reference>
<dbReference type="GO" id="GO:0016814">
    <property type="term" value="F:hydrolase activity, acting on carbon-nitrogen (but not peptide) bonds, in cyclic amidines"/>
    <property type="evidence" value="ECO:0007669"/>
    <property type="project" value="TreeGrafter"/>
</dbReference>
<dbReference type="EMBL" id="CP162599">
    <property type="protein sequence ID" value="XDK33936.1"/>
    <property type="molecule type" value="Genomic_DNA"/>
</dbReference>
<dbReference type="SUPFAM" id="SSF51556">
    <property type="entry name" value="Metallo-dependent hydrolases"/>
    <property type="match status" value="1"/>
</dbReference>
<sequence length="406" mass="44903">MQSYWLTNVRLETGAYTDAEGYGHTQTDLFDLKIENGKITEQVNSAQANHDDTLEKIDANGKLAVPAFKEMHNHLDKTYLSLPWRSTKLTDNLKDKLHNEAMELVEISPTTKQRASAMIDLLLSHGATHIRTHVNIDDYIGLKNLEGVLAALEEYKGIVTHEVIAFPQHGLLTGNVPKLMREAMRNGATMVGGLDPAGIDGAIEKSLDLVMDIAAEFDADIDVHIHDHGHVGWYTIDKWIDMIEDAGWKGRCAVSHGFSLGGIPEALQHEAAKRLKSQEVSIMSNTGLARVLPPFDILDSYGVPIHFGFDGFYDSWSSLGSGDLLEKVRNHCIMNRKIDEHSIRKSLKFITKGITPLNDEGKKVWPQNGDAADFVFSDASCSAELIARLPKERTVMVAGKVVIGEL</sequence>
<dbReference type="NCBIfam" id="NF005312">
    <property type="entry name" value="PRK06846.1"/>
    <property type="match status" value="1"/>
</dbReference>
<organism evidence="2">
    <name type="scientific">Ornithinibacillus sp. 4-3</name>
    <dbReference type="NCBI Taxonomy" id="3231488"/>
    <lineage>
        <taxon>Bacteria</taxon>
        <taxon>Bacillati</taxon>
        <taxon>Bacillota</taxon>
        <taxon>Bacilli</taxon>
        <taxon>Bacillales</taxon>
        <taxon>Bacillaceae</taxon>
        <taxon>Ornithinibacillus</taxon>
    </lineage>
</organism>
<dbReference type="InterPro" id="IPR011059">
    <property type="entry name" value="Metal-dep_hydrolase_composite"/>
</dbReference>
<dbReference type="PANTHER" id="PTHR32027:SF9">
    <property type="entry name" value="BLL3847 PROTEIN"/>
    <property type="match status" value="1"/>
</dbReference>
<dbReference type="Pfam" id="PF07969">
    <property type="entry name" value="Amidohydro_3"/>
    <property type="match status" value="1"/>
</dbReference>
<accession>A0AB39HVD4</accession>
<dbReference type="SUPFAM" id="SSF51338">
    <property type="entry name" value="Composite domain of metallo-dependent hydrolases"/>
    <property type="match status" value="1"/>
</dbReference>
<dbReference type="CDD" id="cd01293">
    <property type="entry name" value="Bact_CD"/>
    <property type="match status" value="1"/>
</dbReference>
<dbReference type="InterPro" id="IPR032466">
    <property type="entry name" value="Metal_Hydrolase"/>
</dbReference>
<proteinExistence type="predicted"/>
<protein>
    <submittedName>
        <fullName evidence="2">Amidohydrolase</fullName>
    </submittedName>
</protein>
<dbReference type="Gene3D" id="2.30.40.10">
    <property type="entry name" value="Urease, subunit C, domain 1"/>
    <property type="match status" value="1"/>
</dbReference>
<dbReference type="PANTHER" id="PTHR32027">
    <property type="entry name" value="CYTOSINE DEAMINASE"/>
    <property type="match status" value="1"/>
</dbReference>
<dbReference type="AlphaFoldDB" id="A0AB39HVD4"/>
<dbReference type="InterPro" id="IPR013108">
    <property type="entry name" value="Amidohydro_3"/>
</dbReference>
<evidence type="ECO:0000313" key="2">
    <source>
        <dbReference type="EMBL" id="XDK33936.1"/>
    </source>
</evidence>
<dbReference type="InterPro" id="IPR052349">
    <property type="entry name" value="Metallo-hydrolase_Enzymes"/>
</dbReference>
<evidence type="ECO:0000259" key="1">
    <source>
        <dbReference type="Pfam" id="PF07969"/>
    </source>
</evidence>
<name>A0AB39HVD4_9BACI</name>
<feature type="domain" description="Amidohydrolase 3" evidence="1">
    <location>
        <begin position="57"/>
        <end position="403"/>
    </location>
</feature>
<gene>
    <name evidence="2" type="ORF">AB4Y30_06180</name>
</gene>